<evidence type="ECO:0008006" key="3">
    <source>
        <dbReference type="Google" id="ProtNLM"/>
    </source>
</evidence>
<evidence type="ECO:0000313" key="2">
    <source>
        <dbReference type="Proteomes" id="UP000255024"/>
    </source>
</evidence>
<dbReference type="Proteomes" id="UP000255024">
    <property type="component" value="Unassembled WGS sequence"/>
</dbReference>
<dbReference type="AlphaFoldDB" id="A0A378U1D6"/>
<dbReference type="PROSITE" id="PS51257">
    <property type="entry name" value="PROKAR_LIPOPROTEIN"/>
    <property type="match status" value="1"/>
</dbReference>
<dbReference type="RefSeq" id="WP_115091823.1">
    <property type="nucleotide sequence ID" value="NZ_CP068107.1"/>
</dbReference>
<organism evidence="1 2">
    <name type="scientific">Myroides odoratus</name>
    <name type="common">Flavobacterium odoratum</name>
    <dbReference type="NCBI Taxonomy" id="256"/>
    <lineage>
        <taxon>Bacteria</taxon>
        <taxon>Pseudomonadati</taxon>
        <taxon>Bacteroidota</taxon>
        <taxon>Flavobacteriia</taxon>
        <taxon>Flavobacteriales</taxon>
        <taxon>Flavobacteriaceae</taxon>
        <taxon>Myroides</taxon>
    </lineage>
</organism>
<proteinExistence type="predicted"/>
<protein>
    <recommendedName>
        <fullName evidence="3">Lipocalin-like domain-containing protein</fullName>
    </recommendedName>
</protein>
<name>A0A378U1D6_MYROD</name>
<gene>
    <name evidence="1" type="ORF">NCTC11179_02460</name>
</gene>
<keyword evidence="2" id="KW-1185">Reference proteome</keyword>
<sequence>MKKLFPYVLLFFVVLTSCNTDDTAIPSYTKITKEEKELLLGDWRLSNYSNTEGEQIDLTREGLFVRYTFTINGKVIIANESNKPIGSASNSYYLTENGTMEYTFAYVKSWDETVAKKERLHFESMYDGNPNLQFDLEVTQNKLILTHYAGEILVFEKIQKGVTYPKISEESKKLLLGTWRLKEMGDFTGRRRVLTDEEEVLYEFSYYDKLFVTNHSVSKDGTFDIFIQSRVSDYGYKYDFKWEEQEIVVIDGLGGYLMRVDQDALSLVVSDGTRLRFERIR</sequence>
<dbReference type="EMBL" id="UGQL01000002">
    <property type="protein sequence ID" value="STZ68976.1"/>
    <property type="molecule type" value="Genomic_DNA"/>
</dbReference>
<accession>A0A378U1D6</accession>
<evidence type="ECO:0000313" key="1">
    <source>
        <dbReference type="EMBL" id="STZ68976.1"/>
    </source>
</evidence>
<reference evidence="1 2" key="1">
    <citation type="submission" date="2018-06" db="EMBL/GenBank/DDBJ databases">
        <authorList>
            <consortium name="Pathogen Informatics"/>
            <person name="Doyle S."/>
        </authorList>
    </citation>
    <scope>NUCLEOTIDE SEQUENCE [LARGE SCALE GENOMIC DNA]</scope>
    <source>
        <strain evidence="1 2">NCTC11179</strain>
    </source>
</reference>